<accession>A0A2P6V508</accession>
<dbReference type="Gene3D" id="1.10.510.10">
    <property type="entry name" value="Transferase(Phosphotransferase) domain 1"/>
    <property type="match status" value="1"/>
</dbReference>
<evidence type="ECO:0000256" key="2">
    <source>
        <dbReference type="ARBA" id="ARBA00022741"/>
    </source>
</evidence>
<dbReference type="SMART" id="SM00220">
    <property type="entry name" value="S_TKc"/>
    <property type="match status" value="1"/>
</dbReference>
<dbReference type="Proteomes" id="UP000239649">
    <property type="component" value="Unassembled WGS sequence"/>
</dbReference>
<dbReference type="InterPro" id="IPR008271">
    <property type="entry name" value="Ser/Thr_kinase_AS"/>
</dbReference>
<feature type="domain" description="Protein kinase" evidence="8">
    <location>
        <begin position="42"/>
        <end position="324"/>
    </location>
</feature>
<keyword evidence="6" id="KW-0723">Serine/threonine-protein kinase</keyword>
<dbReference type="Pfam" id="PF00069">
    <property type="entry name" value="Pkinase"/>
    <property type="match status" value="1"/>
</dbReference>
<dbReference type="GO" id="GO:0004674">
    <property type="term" value="F:protein serine/threonine kinase activity"/>
    <property type="evidence" value="ECO:0007669"/>
    <property type="project" value="UniProtKB-KW"/>
</dbReference>
<dbReference type="PROSITE" id="PS50011">
    <property type="entry name" value="PROTEIN_KINASE_DOM"/>
    <property type="match status" value="1"/>
</dbReference>
<dbReference type="InterPro" id="IPR011009">
    <property type="entry name" value="Kinase-like_dom_sf"/>
</dbReference>
<gene>
    <name evidence="9" type="ORF">C2E20_7326</name>
</gene>
<evidence type="ECO:0000256" key="1">
    <source>
        <dbReference type="ARBA" id="ARBA00022679"/>
    </source>
</evidence>
<evidence type="ECO:0000256" key="5">
    <source>
        <dbReference type="PROSITE-ProRule" id="PRU10141"/>
    </source>
</evidence>
<keyword evidence="4 5" id="KW-0067">ATP-binding</keyword>
<dbReference type="GO" id="GO:0005524">
    <property type="term" value="F:ATP binding"/>
    <property type="evidence" value="ECO:0007669"/>
    <property type="project" value="UniProtKB-UniRule"/>
</dbReference>
<keyword evidence="1" id="KW-0808">Transferase</keyword>
<organism evidence="9 10">
    <name type="scientific">Micractinium conductrix</name>
    <dbReference type="NCBI Taxonomy" id="554055"/>
    <lineage>
        <taxon>Eukaryota</taxon>
        <taxon>Viridiplantae</taxon>
        <taxon>Chlorophyta</taxon>
        <taxon>core chlorophytes</taxon>
        <taxon>Trebouxiophyceae</taxon>
        <taxon>Chlorellales</taxon>
        <taxon>Chlorellaceae</taxon>
        <taxon>Chlorella clade</taxon>
        <taxon>Micractinium</taxon>
    </lineage>
</organism>
<comment type="similarity">
    <text evidence="6">Belongs to the protein kinase superfamily.</text>
</comment>
<keyword evidence="2 5" id="KW-0547">Nucleotide-binding</keyword>
<evidence type="ECO:0000313" key="9">
    <source>
        <dbReference type="EMBL" id="PSC69176.1"/>
    </source>
</evidence>
<proteinExistence type="inferred from homology"/>
<dbReference type="AlphaFoldDB" id="A0A2P6V508"/>
<dbReference type="InterPro" id="IPR017441">
    <property type="entry name" value="Protein_kinase_ATP_BS"/>
</dbReference>
<evidence type="ECO:0000256" key="4">
    <source>
        <dbReference type="ARBA" id="ARBA00022840"/>
    </source>
</evidence>
<dbReference type="PANTHER" id="PTHR24346:SF92">
    <property type="entry name" value="SNF1-RELATED PROTEIN KINASE 2.6"/>
    <property type="match status" value="1"/>
</dbReference>
<reference evidence="9 10" key="1">
    <citation type="journal article" date="2018" name="Plant J.">
        <title>Genome sequences of Chlorella sorokiniana UTEX 1602 and Micractinium conductrix SAG 241.80: implications to maltose excretion by a green alga.</title>
        <authorList>
            <person name="Arriola M.B."/>
            <person name="Velmurugan N."/>
            <person name="Zhang Y."/>
            <person name="Plunkett M.H."/>
            <person name="Hondzo H."/>
            <person name="Barney B.M."/>
        </authorList>
    </citation>
    <scope>NUCLEOTIDE SEQUENCE [LARGE SCALE GENOMIC DNA]</scope>
    <source>
        <strain evidence="9 10">SAG 241.80</strain>
    </source>
</reference>
<dbReference type="PROSITE" id="PS00107">
    <property type="entry name" value="PROTEIN_KINASE_ATP"/>
    <property type="match status" value="1"/>
</dbReference>
<name>A0A2P6V508_9CHLO</name>
<dbReference type="SUPFAM" id="SSF56112">
    <property type="entry name" value="Protein kinase-like (PK-like)"/>
    <property type="match status" value="1"/>
</dbReference>
<feature type="binding site" evidence="5">
    <location>
        <position position="71"/>
    </location>
    <ligand>
        <name>ATP</name>
        <dbReference type="ChEBI" id="CHEBI:30616"/>
    </ligand>
</feature>
<dbReference type="GO" id="GO:0035556">
    <property type="term" value="P:intracellular signal transduction"/>
    <property type="evidence" value="ECO:0007669"/>
    <property type="project" value="TreeGrafter"/>
</dbReference>
<evidence type="ECO:0000256" key="7">
    <source>
        <dbReference type="SAM" id="MobiDB-lite"/>
    </source>
</evidence>
<dbReference type="GO" id="GO:0005737">
    <property type="term" value="C:cytoplasm"/>
    <property type="evidence" value="ECO:0007669"/>
    <property type="project" value="TreeGrafter"/>
</dbReference>
<dbReference type="InterPro" id="IPR000719">
    <property type="entry name" value="Prot_kinase_dom"/>
</dbReference>
<dbReference type="EMBL" id="LHPF02000029">
    <property type="protein sequence ID" value="PSC69176.1"/>
    <property type="molecule type" value="Genomic_DNA"/>
</dbReference>
<protein>
    <submittedName>
        <fullName evidence="9">Serine threonine-kinase SAPK3-like</fullName>
    </submittedName>
</protein>
<dbReference type="STRING" id="554055.A0A2P6V508"/>
<dbReference type="PROSITE" id="PS00108">
    <property type="entry name" value="PROTEIN_KINASE_ST"/>
    <property type="match status" value="1"/>
</dbReference>
<feature type="region of interest" description="Disordered" evidence="7">
    <location>
        <begin position="1"/>
        <end position="38"/>
    </location>
</feature>
<dbReference type="OrthoDB" id="193931at2759"/>
<keyword evidence="10" id="KW-1185">Reference proteome</keyword>
<keyword evidence="3" id="KW-0418">Kinase</keyword>
<evidence type="ECO:0000256" key="3">
    <source>
        <dbReference type="ARBA" id="ARBA00022777"/>
    </source>
</evidence>
<dbReference type="PANTHER" id="PTHR24346">
    <property type="entry name" value="MAP/MICROTUBULE AFFINITY-REGULATING KINASE"/>
    <property type="match status" value="1"/>
</dbReference>
<sequence length="421" mass="46861">MGCGGSKSSAKDDHGTTSAASHRAARTQPGDQRSQFDIGPNYKAVRHLGQGGTGDTWQFKDLHTGRDVAVKFIKRPLPKVLQTNILREFTIQADLGFGHEHVIKAYEAVLTPSHLCLVMEMAAGGSLTSYVADKWQKAQAQGLFLSEDEARFFFKQFLSAVKYCHSHCVAHRDLKLDNTLLTSGDPPIIKICDFGFAKTWSEEANMFTQIGTPVYMSPELINSKNGKIGYDGRSVDVWASGILLLVMLLGSFPFDHTEHPDPNTSEAHLEVWLQQVSKRWSEVPHMAETIKKLSPECKDLLNRIFVIDAKKRITIEDIERHPWYRKPMPPRYQAVLDDLANKQAVIEDFHEQHKKSEEKVVIRNKHLEELVQEATTRPLADDVIKRIDLREASILEDTPEGPAIVAAPVAAAAAPAAVAAA</sequence>
<evidence type="ECO:0000313" key="10">
    <source>
        <dbReference type="Proteomes" id="UP000239649"/>
    </source>
</evidence>
<evidence type="ECO:0000256" key="6">
    <source>
        <dbReference type="RuleBase" id="RU000304"/>
    </source>
</evidence>
<comment type="caution">
    <text evidence="9">The sequence shown here is derived from an EMBL/GenBank/DDBJ whole genome shotgun (WGS) entry which is preliminary data.</text>
</comment>
<evidence type="ECO:0000259" key="8">
    <source>
        <dbReference type="PROSITE" id="PS50011"/>
    </source>
</evidence>